<keyword evidence="4 7" id="KW-0812">Transmembrane</keyword>
<dbReference type="Pfam" id="PF00528">
    <property type="entry name" value="BPD_transp_1"/>
    <property type="match status" value="1"/>
</dbReference>
<name>E1R2K1_SEDSS</name>
<evidence type="ECO:0000256" key="6">
    <source>
        <dbReference type="ARBA" id="ARBA00023136"/>
    </source>
</evidence>
<organism evidence="9 10">
    <name type="scientific">Sediminispirochaeta smaragdinae (strain DSM 11293 / JCM 15392 / SEBR 4228)</name>
    <name type="common">Spirochaeta smaragdinae</name>
    <dbReference type="NCBI Taxonomy" id="573413"/>
    <lineage>
        <taxon>Bacteria</taxon>
        <taxon>Pseudomonadati</taxon>
        <taxon>Spirochaetota</taxon>
        <taxon>Spirochaetia</taxon>
        <taxon>Spirochaetales</taxon>
        <taxon>Spirochaetaceae</taxon>
        <taxon>Sediminispirochaeta</taxon>
    </lineage>
</organism>
<feature type="transmembrane region" description="Helical" evidence="7">
    <location>
        <begin position="206"/>
        <end position="224"/>
    </location>
</feature>
<dbReference type="SUPFAM" id="SSF161098">
    <property type="entry name" value="MetI-like"/>
    <property type="match status" value="1"/>
</dbReference>
<evidence type="ECO:0000256" key="2">
    <source>
        <dbReference type="ARBA" id="ARBA00022448"/>
    </source>
</evidence>
<dbReference type="KEGG" id="ssm:Spirs_3473"/>
<evidence type="ECO:0000256" key="7">
    <source>
        <dbReference type="RuleBase" id="RU363032"/>
    </source>
</evidence>
<keyword evidence="5 7" id="KW-1133">Transmembrane helix</keyword>
<dbReference type="RefSeq" id="WP_013256020.1">
    <property type="nucleotide sequence ID" value="NC_014364.1"/>
</dbReference>
<feature type="transmembrane region" description="Helical" evidence="7">
    <location>
        <begin position="22"/>
        <end position="46"/>
    </location>
</feature>
<evidence type="ECO:0000256" key="5">
    <source>
        <dbReference type="ARBA" id="ARBA00022989"/>
    </source>
</evidence>
<feature type="domain" description="ABC transmembrane type-1" evidence="8">
    <location>
        <begin position="20"/>
        <end position="224"/>
    </location>
</feature>
<comment type="similarity">
    <text evidence="7">Belongs to the binding-protein-dependent transport system permease family.</text>
</comment>
<evidence type="ECO:0000256" key="1">
    <source>
        <dbReference type="ARBA" id="ARBA00004651"/>
    </source>
</evidence>
<dbReference type="PANTHER" id="PTHR30183">
    <property type="entry name" value="MOLYBDENUM TRANSPORT SYSTEM PERMEASE PROTEIN MODB"/>
    <property type="match status" value="1"/>
</dbReference>
<feature type="transmembrane region" description="Helical" evidence="7">
    <location>
        <begin position="58"/>
        <end position="79"/>
    </location>
</feature>
<evidence type="ECO:0000313" key="10">
    <source>
        <dbReference type="Proteomes" id="UP000002318"/>
    </source>
</evidence>
<dbReference type="AlphaFoldDB" id="E1R2K1"/>
<dbReference type="PROSITE" id="PS50928">
    <property type="entry name" value="ABC_TM1"/>
    <property type="match status" value="1"/>
</dbReference>
<dbReference type="HOGENOM" id="CLU_016047_14_3_12"/>
<dbReference type="CDD" id="cd06261">
    <property type="entry name" value="TM_PBP2"/>
    <property type="match status" value="1"/>
</dbReference>
<feature type="transmembrane region" description="Helical" evidence="7">
    <location>
        <begin position="146"/>
        <end position="167"/>
    </location>
</feature>
<evidence type="ECO:0000259" key="8">
    <source>
        <dbReference type="PROSITE" id="PS50928"/>
    </source>
</evidence>
<sequence length="230" mass="24690">MYTLRSFLDAVMVPGVMLPVSLSLRVLLCIVPALAVIGIPLGYYLGRKKGGGAAILDFLVSLPLVFPPIATGFILLVIFGRNGPFGALLKSVSGISLVFSFWGVAFAGFISGLPLMVKTVQAAVRNEIEGYIEAAYMLGKSKRTTFFRVVLPLLRRGIVTGLFLGIARSLGDVGITLMLGGNIIGRTNTIALEVYNSVFVGDFNRAFVLAGMLGIISLIVTKITRMRSWE</sequence>
<dbReference type="EMBL" id="CP002116">
    <property type="protein sequence ID" value="ADK82561.1"/>
    <property type="molecule type" value="Genomic_DNA"/>
</dbReference>
<dbReference type="InterPro" id="IPR000515">
    <property type="entry name" value="MetI-like"/>
</dbReference>
<keyword evidence="3" id="KW-1003">Cell membrane</keyword>
<keyword evidence="2 7" id="KW-0813">Transport</keyword>
<evidence type="ECO:0000256" key="4">
    <source>
        <dbReference type="ARBA" id="ARBA00022692"/>
    </source>
</evidence>
<dbReference type="eggNOG" id="COG4149">
    <property type="taxonomic scope" value="Bacteria"/>
</dbReference>
<proteinExistence type="inferred from homology"/>
<evidence type="ECO:0000313" key="9">
    <source>
        <dbReference type="EMBL" id="ADK82561.1"/>
    </source>
</evidence>
<feature type="transmembrane region" description="Helical" evidence="7">
    <location>
        <begin position="99"/>
        <end position="117"/>
    </location>
</feature>
<accession>E1R2K1</accession>
<keyword evidence="6 7" id="KW-0472">Membrane</keyword>
<keyword evidence="10" id="KW-1185">Reference proteome</keyword>
<comment type="subcellular location">
    <subcellularLocation>
        <location evidence="1 7">Cell membrane</location>
        <topology evidence="1 7">Multi-pass membrane protein</topology>
    </subcellularLocation>
</comment>
<dbReference type="STRING" id="573413.Spirs_3473"/>
<dbReference type="GO" id="GO:0005886">
    <property type="term" value="C:plasma membrane"/>
    <property type="evidence" value="ECO:0007669"/>
    <property type="project" value="UniProtKB-SubCell"/>
</dbReference>
<reference evidence="9 10" key="1">
    <citation type="journal article" date="2010" name="Stand. Genomic Sci.">
        <title>Complete genome sequence of Spirochaeta smaragdinae type strain (SEBR 4228).</title>
        <authorList>
            <person name="Mavromatis K."/>
            <person name="Yasawong M."/>
            <person name="Chertkov O."/>
            <person name="Lapidus A."/>
            <person name="Lucas S."/>
            <person name="Nolan M."/>
            <person name="Del Rio T.G."/>
            <person name="Tice H."/>
            <person name="Cheng J.F."/>
            <person name="Pitluck S."/>
            <person name="Liolios K."/>
            <person name="Ivanova N."/>
            <person name="Tapia R."/>
            <person name="Han C."/>
            <person name="Bruce D."/>
            <person name="Goodwin L."/>
            <person name="Pati A."/>
            <person name="Chen A."/>
            <person name="Palaniappan K."/>
            <person name="Land M."/>
            <person name="Hauser L."/>
            <person name="Chang Y.J."/>
            <person name="Jeffries C.D."/>
            <person name="Detter J.C."/>
            <person name="Rohde M."/>
            <person name="Brambilla E."/>
            <person name="Spring S."/>
            <person name="Goker M."/>
            <person name="Sikorski J."/>
            <person name="Woyke T."/>
            <person name="Bristow J."/>
            <person name="Eisen J.A."/>
            <person name="Markowitz V."/>
            <person name="Hugenholtz P."/>
            <person name="Klenk H.P."/>
            <person name="Kyrpides N.C."/>
        </authorList>
    </citation>
    <scope>NUCLEOTIDE SEQUENCE [LARGE SCALE GENOMIC DNA]</scope>
    <source>
        <strain evidence="10">DSM 11293 / JCM 15392 / SEBR 4228</strain>
    </source>
</reference>
<gene>
    <name evidence="9" type="ordered locus">Spirs_3473</name>
</gene>
<dbReference type="InterPro" id="IPR035906">
    <property type="entry name" value="MetI-like_sf"/>
</dbReference>
<dbReference type="OrthoDB" id="9795403at2"/>
<dbReference type="Gene3D" id="1.10.3720.10">
    <property type="entry name" value="MetI-like"/>
    <property type="match status" value="1"/>
</dbReference>
<dbReference type="PANTHER" id="PTHR30183:SF3">
    <property type="entry name" value="MOLYBDENUM TRANSPORT SYSTEM PERMEASE PROTEIN MODB"/>
    <property type="match status" value="1"/>
</dbReference>
<dbReference type="Proteomes" id="UP000002318">
    <property type="component" value="Chromosome"/>
</dbReference>
<evidence type="ECO:0000256" key="3">
    <source>
        <dbReference type="ARBA" id="ARBA00022475"/>
    </source>
</evidence>
<protein>
    <submittedName>
        <fullName evidence="9">Binding-protein-dependent transport systems inner membrane component</fullName>
    </submittedName>
</protein>
<dbReference type="GO" id="GO:0055085">
    <property type="term" value="P:transmembrane transport"/>
    <property type="evidence" value="ECO:0007669"/>
    <property type="project" value="InterPro"/>
</dbReference>